<dbReference type="CDD" id="cd00773">
    <property type="entry name" value="HisRS-like_core"/>
    <property type="match status" value="1"/>
</dbReference>
<dbReference type="GO" id="GO:0005737">
    <property type="term" value="C:cytoplasm"/>
    <property type="evidence" value="ECO:0007669"/>
    <property type="project" value="InterPro"/>
</dbReference>
<dbReference type="PROSITE" id="PS50862">
    <property type="entry name" value="AA_TRNA_LIGASE_II"/>
    <property type="match status" value="1"/>
</dbReference>
<reference evidence="2" key="1">
    <citation type="journal article" date="2021" name="PeerJ">
        <title>Extensive microbial diversity within the chicken gut microbiome revealed by metagenomics and culture.</title>
        <authorList>
            <person name="Gilroy R."/>
            <person name="Ravi A."/>
            <person name="Getino M."/>
            <person name="Pursley I."/>
            <person name="Horton D.L."/>
            <person name="Alikhan N.F."/>
            <person name="Baker D."/>
            <person name="Gharbi K."/>
            <person name="Hall N."/>
            <person name="Watson M."/>
            <person name="Adriaenssens E.M."/>
            <person name="Foster-Nyarko E."/>
            <person name="Jarju S."/>
            <person name="Secka A."/>
            <person name="Antonio M."/>
            <person name="Oren A."/>
            <person name="Chaudhuri R.R."/>
            <person name="La Ragione R."/>
            <person name="Hildebrand F."/>
            <person name="Pallen M.J."/>
        </authorList>
    </citation>
    <scope>NUCLEOTIDE SEQUENCE</scope>
    <source>
        <strain evidence="2">CHK188-5543</strain>
    </source>
</reference>
<protein>
    <submittedName>
        <fullName evidence="2">ATP phosphoribosyltransferase regulatory subunit</fullName>
    </submittedName>
</protein>
<dbReference type="Pfam" id="PF13393">
    <property type="entry name" value="tRNA-synt_His"/>
    <property type="match status" value="1"/>
</dbReference>
<dbReference type="EMBL" id="DXES01000036">
    <property type="protein sequence ID" value="HIX64956.1"/>
    <property type="molecule type" value="Genomic_DNA"/>
</dbReference>
<dbReference type="InterPro" id="IPR006195">
    <property type="entry name" value="aa-tRNA-synth_II"/>
</dbReference>
<dbReference type="Gene3D" id="3.30.930.10">
    <property type="entry name" value="Bira Bifunctional Protein, Domain 2"/>
    <property type="match status" value="1"/>
</dbReference>
<dbReference type="SUPFAM" id="SSF55681">
    <property type="entry name" value="Class II aaRS and biotin synthetases"/>
    <property type="match status" value="1"/>
</dbReference>
<evidence type="ECO:0000259" key="1">
    <source>
        <dbReference type="PROSITE" id="PS50862"/>
    </source>
</evidence>
<gene>
    <name evidence="2" type="ORF">H9736_01770</name>
</gene>
<feature type="domain" description="Aminoacyl-transfer RNA synthetases class-II family profile" evidence="1">
    <location>
        <begin position="33"/>
        <end position="205"/>
    </location>
</feature>
<reference evidence="2" key="2">
    <citation type="submission" date="2021-04" db="EMBL/GenBank/DDBJ databases">
        <authorList>
            <person name="Gilroy R."/>
        </authorList>
    </citation>
    <scope>NUCLEOTIDE SEQUENCE</scope>
    <source>
        <strain evidence="2">CHK188-5543</strain>
    </source>
</reference>
<dbReference type="PANTHER" id="PTHR43707:SF1">
    <property type="entry name" value="HISTIDINE--TRNA LIGASE, MITOCHONDRIAL-RELATED"/>
    <property type="match status" value="1"/>
</dbReference>
<accession>A0A9D1WPZ9</accession>
<sequence>MAILTNAPRGTQDVLPSQSGRWQYVEQTALDTARLFGFSEIRVPTFEHTELFNRSVGDTTDVVQKEMYTFQDKGNRSITLRPEGTAGVMRAILQNNLLAGALPVKVSYLVNCFRYEKPQAGRLREFHQFGVEMAGAASPAADAQVIALAKAVFDTLGVQGLALELNSIGCPTCRADYHRALKDYFASHLEELCPTCRERLEKNPM</sequence>
<comment type="caution">
    <text evidence="2">The sequence shown here is derived from an EMBL/GenBank/DDBJ whole genome shotgun (WGS) entry which is preliminary data.</text>
</comment>
<dbReference type="GO" id="GO:0004821">
    <property type="term" value="F:histidine-tRNA ligase activity"/>
    <property type="evidence" value="ECO:0007669"/>
    <property type="project" value="TreeGrafter"/>
</dbReference>
<dbReference type="Proteomes" id="UP000886800">
    <property type="component" value="Unassembled WGS sequence"/>
</dbReference>
<evidence type="ECO:0000313" key="2">
    <source>
        <dbReference type="EMBL" id="HIX64956.1"/>
    </source>
</evidence>
<feature type="non-terminal residue" evidence="2">
    <location>
        <position position="205"/>
    </location>
</feature>
<proteinExistence type="predicted"/>
<keyword evidence="2" id="KW-0328">Glycosyltransferase</keyword>
<dbReference type="GO" id="GO:0016757">
    <property type="term" value="F:glycosyltransferase activity"/>
    <property type="evidence" value="ECO:0007669"/>
    <property type="project" value="UniProtKB-KW"/>
</dbReference>
<dbReference type="AlphaFoldDB" id="A0A9D1WPZ9"/>
<dbReference type="InterPro" id="IPR041715">
    <property type="entry name" value="HisRS-like_core"/>
</dbReference>
<organism evidence="2 3">
    <name type="scientific">Candidatus Anaerotruncus excrementipullorum</name>
    <dbReference type="NCBI Taxonomy" id="2838465"/>
    <lineage>
        <taxon>Bacteria</taxon>
        <taxon>Bacillati</taxon>
        <taxon>Bacillota</taxon>
        <taxon>Clostridia</taxon>
        <taxon>Eubacteriales</taxon>
        <taxon>Oscillospiraceae</taxon>
        <taxon>Anaerotruncus</taxon>
    </lineage>
</organism>
<dbReference type="PANTHER" id="PTHR43707">
    <property type="entry name" value="HISTIDYL-TRNA SYNTHETASE"/>
    <property type="match status" value="1"/>
</dbReference>
<dbReference type="GO" id="GO:0140096">
    <property type="term" value="F:catalytic activity, acting on a protein"/>
    <property type="evidence" value="ECO:0007669"/>
    <property type="project" value="UniProtKB-ARBA"/>
</dbReference>
<name>A0A9D1WPZ9_9FIRM</name>
<dbReference type="InterPro" id="IPR004516">
    <property type="entry name" value="HisRS/HisZ"/>
</dbReference>
<evidence type="ECO:0000313" key="3">
    <source>
        <dbReference type="Proteomes" id="UP000886800"/>
    </source>
</evidence>
<keyword evidence="2" id="KW-0808">Transferase</keyword>
<dbReference type="GO" id="GO:0006427">
    <property type="term" value="P:histidyl-tRNA aminoacylation"/>
    <property type="evidence" value="ECO:0007669"/>
    <property type="project" value="TreeGrafter"/>
</dbReference>
<dbReference type="InterPro" id="IPR045864">
    <property type="entry name" value="aa-tRNA-synth_II/BPL/LPL"/>
</dbReference>